<dbReference type="OrthoDB" id="25508at10239"/>
<feature type="compositionally biased region" description="Polar residues" evidence="1">
    <location>
        <begin position="143"/>
        <end position="160"/>
    </location>
</feature>
<organism evidence="3 4">
    <name type="scientific">Equid gammaherpesvirus 2</name>
    <name type="common">Equine herpesvirus 2</name>
    <dbReference type="NCBI Taxonomy" id="12657"/>
    <lineage>
        <taxon>Viruses</taxon>
        <taxon>Duplodnaviria</taxon>
        <taxon>Heunggongvirae</taxon>
        <taxon>Peploviricota</taxon>
        <taxon>Herviviricetes</taxon>
        <taxon>Herpesvirales</taxon>
        <taxon>Orthoherpesviridae</taxon>
        <taxon>Gammaherpesvirinae</taxon>
        <taxon>Percavirus</taxon>
        <taxon>Percavirus equidgamma2</taxon>
    </lineage>
</organism>
<evidence type="ECO:0000256" key="1">
    <source>
        <dbReference type="SAM" id="MobiDB-lite"/>
    </source>
</evidence>
<feature type="region of interest" description="Disordered" evidence="1">
    <location>
        <begin position="139"/>
        <end position="160"/>
    </location>
</feature>
<sequence>MIILGLVLVSLLASTASAIQAWMPQVITGHEGRPLSVRCHYAGKNPSKPMTMMLLKTIEGSAFRGTIVPRFKGPVYTKSSCSSGTGVFTVDSLHMADAGRYACMVSQENDPKDESVCSDYHTAYTNIVVLETRRRRSLLGPQLTPTAGPRSTQLSQTTGPLSSQESEFSVVAVRKGVKVYVGSSLHVECQFSGATAGLNISAVLFKKVGEGAYQAVSTISTSSLTTLDLSPVIEGTGQAKWCGVNATKEDSGEYMCMIGMDFPEGEEGSGDEDFSGVDFFKITVVTEPGEDADEDDYLYTSSEEEKK</sequence>
<evidence type="ECO:0000313" key="4">
    <source>
        <dbReference type="Proteomes" id="UP000163076"/>
    </source>
</evidence>
<name>A0A0B4Q5U2_9GAMA</name>
<dbReference type="RefSeq" id="NP_042598.1">
    <property type="nucleotide sequence ID" value="NC_001650.2"/>
</dbReference>
<dbReference type="InterPro" id="IPR036179">
    <property type="entry name" value="Ig-like_dom_sf"/>
</dbReference>
<gene>
    <name evidence="3" type="primary">E2</name>
</gene>
<dbReference type="InterPro" id="IPR013783">
    <property type="entry name" value="Ig-like_fold"/>
</dbReference>
<evidence type="ECO:0000313" key="3">
    <source>
        <dbReference type="EMBL" id="AIU39450.1"/>
    </source>
</evidence>
<protein>
    <submittedName>
        <fullName evidence="3">Protein E2</fullName>
    </submittedName>
</protein>
<feature type="domain" description="Immunoglobulin" evidence="2">
    <location>
        <begin position="174"/>
        <end position="285"/>
    </location>
</feature>
<dbReference type="SUPFAM" id="SSF48726">
    <property type="entry name" value="Immunoglobulin"/>
    <property type="match status" value="1"/>
</dbReference>
<dbReference type="InterPro" id="IPR003599">
    <property type="entry name" value="Ig_sub"/>
</dbReference>
<accession>A0A0B4Q5U2</accession>
<feature type="domain" description="Immunoglobulin" evidence="2">
    <location>
        <begin position="24"/>
        <end position="130"/>
    </location>
</feature>
<evidence type="ECO:0000259" key="2">
    <source>
        <dbReference type="SMART" id="SM00409"/>
    </source>
</evidence>
<reference evidence="3 4" key="1">
    <citation type="journal article" date="2015" name="Genome Announc.">
        <title>Genome sequences of equid herpesviruses 2 and 5.</title>
        <authorList>
            <person name="Wilkie G.S."/>
            <person name="Kerr K."/>
            <person name="Stewart J.P."/>
            <person name="Studdert M.J."/>
            <person name="Davison A.J."/>
        </authorList>
    </citation>
    <scope>NUCLEOTIDE SEQUENCE [LARGE SCALE GENOMIC DNA]</scope>
    <source>
        <strain evidence="3">G9/92</strain>
    </source>
</reference>
<dbReference type="SMART" id="SM00409">
    <property type="entry name" value="IG"/>
    <property type="match status" value="2"/>
</dbReference>
<dbReference type="Proteomes" id="UP000163076">
    <property type="component" value="Segment"/>
</dbReference>
<dbReference type="KEGG" id="vg:1461070"/>
<dbReference type="Gene3D" id="2.60.40.10">
    <property type="entry name" value="Immunoglobulins"/>
    <property type="match status" value="1"/>
</dbReference>
<dbReference type="EMBL" id="KM924294">
    <property type="protein sequence ID" value="AIU39450.1"/>
    <property type="molecule type" value="Genomic_DNA"/>
</dbReference>
<dbReference type="GeneID" id="1461070"/>
<proteinExistence type="predicted"/>